<keyword evidence="7" id="KW-1185">Reference proteome</keyword>
<evidence type="ECO:0000256" key="2">
    <source>
        <dbReference type="ARBA" id="ARBA00022578"/>
    </source>
</evidence>
<keyword evidence="2" id="KW-0815">Transposition</keyword>
<evidence type="ECO:0000256" key="4">
    <source>
        <dbReference type="ARBA" id="ARBA00023172"/>
    </source>
</evidence>
<comment type="caution">
    <text evidence="6">The sequence shown here is derived from an EMBL/GenBank/DDBJ whole genome shotgun (WGS) entry which is preliminary data.</text>
</comment>
<comment type="similarity">
    <text evidence="1">Belongs to the transposase 11 family.</text>
</comment>
<dbReference type="InterPro" id="IPR047952">
    <property type="entry name" value="Transpos_IS4"/>
</dbReference>
<dbReference type="PANTHER" id="PTHR33258">
    <property type="entry name" value="TRANSPOSASE INSL FOR INSERTION SEQUENCE ELEMENT IS186A-RELATED"/>
    <property type="match status" value="1"/>
</dbReference>
<proteinExistence type="inferred from homology"/>
<reference evidence="6 7" key="1">
    <citation type="submission" date="2023-07" db="EMBL/GenBank/DDBJ databases">
        <title>Genomic Encyclopedia of Type Strains, Phase IV (KMG-IV): sequencing the most valuable type-strain genomes for metagenomic binning, comparative biology and taxonomic classification.</title>
        <authorList>
            <person name="Goeker M."/>
        </authorList>
    </citation>
    <scope>NUCLEOTIDE SEQUENCE [LARGE SCALE GENOMIC DNA]</scope>
    <source>
        <strain evidence="6 7">DSM 1400</strain>
    </source>
</reference>
<dbReference type="Pfam" id="PF01609">
    <property type="entry name" value="DDE_Tnp_1"/>
    <property type="match status" value="1"/>
</dbReference>
<evidence type="ECO:0000313" key="6">
    <source>
        <dbReference type="EMBL" id="MDQ0480774.1"/>
    </source>
</evidence>
<accession>A0ABU0JXD6</accession>
<organism evidence="6 7">
    <name type="scientific">Hathewaya limosa</name>
    <name type="common">Clostridium limosum</name>
    <dbReference type="NCBI Taxonomy" id="1536"/>
    <lineage>
        <taxon>Bacteria</taxon>
        <taxon>Bacillati</taxon>
        <taxon>Bacillota</taxon>
        <taxon>Clostridia</taxon>
        <taxon>Eubacteriales</taxon>
        <taxon>Clostridiaceae</taxon>
        <taxon>Hathewaya</taxon>
    </lineage>
</organism>
<protein>
    <recommendedName>
        <fullName evidence="5">Transposase IS4-like domain-containing protein</fullName>
    </recommendedName>
</protein>
<dbReference type="InterPro" id="IPR012337">
    <property type="entry name" value="RNaseH-like_sf"/>
</dbReference>
<dbReference type="Proteomes" id="UP001224418">
    <property type="component" value="Unassembled WGS sequence"/>
</dbReference>
<evidence type="ECO:0000256" key="3">
    <source>
        <dbReference type="ARBA" id="ARBA00023125"/>
    </source>
</evidence>
<name>A0ABU0JXD6_HATLI</name>
<evidence type="ECO:0000256" key="1">
    <source>
        <dbReference type="ARBA" id="ARBA00010075"/>
    </source>
</evidence>
<dbReference type="NCBIfam" id="NF033592">
    <property type="entry name" value="transpos_IS4_1"/>
    <property type="match status" value="1"/>
</dbReference>
<dbReference type="EMBL" id="JAUSWN010000028">
    <property type="protein sequence ID" value="MDQ0480774.1"/>
    <property type="molecule type" value="Genomic_DNA"/>
</dbReference>
<dbReference type="Gene3D" id="3.90.350.10">
    <property type="entry name" value="Transposase Inhibitor Protein From Tn5, Chain A, domain 1"/>
    <property type="match status" value="1"/>
</dbReference>
<evidence type="ECO:0000313" key="7">
    <source>
        <dbReference type="Proteomes" id="UP001224418"/>
    </source>
</evidence>
<evidence type="ECO:0000259" key="5">
    <source>
        <dbReference type="Pfam" id="PF01609"/>
    </source>
</evidence>
<feature type="domain" description="Transposase IS4-like" evidence="5">
    <location>
        <begin position="107"/>
        <end position="362"/>
    </location>
</feature>
<sequence>MKPNYVKKLLLSKIESVAANPSDYCVNSKTDFTRKRKLSLKQMLTGIIGMGGGTLSNELLDMFNYSADTATSSAFIQQRNKIKPEAFETIFKSFSTDISLETNEDELRILAVDGSDLQIATNQDDKESYISGSNGKKPYNLLHLNALYDLKQYIYSDAIIQKKRESNEHKAFIDMVDRSTIPKALVIVDRGYESYNNMAHIQEKGWKFLIRIKDGAGGMKSSFELPEDNYFDVNIQLKLTRKQTNETKELLKDKNHYKFIPGSSTFDYLPVKNKKAEPVKFYELNFRMVRFQISDDTYETLLTNLNVDEYPLEELKKLYAARWEIETSFRDLKYTIGLLNFHSKKVMCILQEIYAHLIMYNFTQMITSHVVIKKKQRKYIYKANFSIATHMCRKFYYGKTTSPNLEAIIAQNIIPIRPDRHRKRNIITKTFIGFLYRVA</sequence>
<keyword evidence="3" id="KW-0238">DNA-binding</keyword>
<dbReference type="RefSeq" id="WP_307356917.1">
    <property type="nucleotide sequence ID" value="NZ_BAAACJ010000040.1"/>
</dbReference>
<keyword evidence="4" id="KW-0233">DNA recombination</keyword>
<dbReference type="PANTHER" id="PTHR33258:SF1">
    <property type="entry name" value="TRANSPOSASE INSL FOR INSERTION SEQUENCE ELEMENT IS186A-RELATED"/>
    <property type="match status" value="1"/>
</dbReference>
<dbReference type="InterPro" id="IPR002559">
    <property type="entry name" value="Transposase_11"/>
</dbReference>
<dbReference type="SUPFAM" id="SSF53098">
    <property type="entry name" value="Ribonuclease H-like"/>
    <property type="match status" value="1"/>
</dbReference>
<gene>
    <name evidence="6" type="ORF">QOZ93_002524</name>
</gene>